<evidence type="ECO:0000256" key="1">
    <source>
        <dbReference type="SAM" id="Coils"/>
    </source>
</evidence>
<keyword evidence="2" id="KW-0472">Membrane</keyword>
<keyword evidence="2" id="KW-0812">Transmembrane</keyword>
<feature type="transmembrane region" description="Helical" evidence="2">
    <location>
        <begin position="31"/>
        <end position="51"/>
    </location>
</feature>
<dbReference type="Proteomes" id="UP000688137">
    <property type="component" value="Unassembled WGS sequence"/>
</dbReference>
<feature type="coiled-coil region" evidence="1">
    <location>
        <begin position="249"/>
        <end position="293"/>
    </location>
</feature>
<evidence type="ECO:0000313" key="3">
    <source>
        <dbReference type="EMBL" id="CAD8054945.1"/>
    </source>
</evidence>
<reference evidence="3" key="1">
    <citation type="submission" date="2021-01" db="EMBL/GenBank/DDBJ databases">
        <authorList>
            <consortium name="Genoscope - CEA"/>
            <person name="William W."/>
        </authorList>
    </citation>
    <scope>NUCLEOTIDE SEQUENCE</scope>
</reference>
<protein>
    <recommendedName>
        <fullName evidence="5">Transmembrane protein</fullName>
    </recommendedName>
</protein>
<evidence type="ECO:0000313" key="4">
    <source>
        <dbReference type="Proteomes" id="UP000688137"/>
    </source>
</evidence>
<keyword evidence="2" id="KW-1133">Transmembrane helix</keyword>
<evidence type="ECO:0000256" key="2">
    <source>
        <dbReference type="SAM" id="Phobius"/>
    </source>
</evidence>
<feature type="transmembrane region" description="Helical" evidence="2">
    <location>
        <begin position="169"/>
        <end position="189"/>
    </location>
</feature>
<sequence>MIFNKFTLNFKSKSVENDYRKLQQIYIKQEFTLFSIQTILFFTAYILYYFQEYTFNGIIVANILAFMLSIVLLKFIMNSHPSWNEYILPLLQIYIAYIWNLDNFFPTTTEDPNYDYDASYEYNWYYGLQAFYFHFAILQLGYQIWPQAIVLFAIYIQYVTYYPTETLEYLAMCLTIFLVFIGLVVMKYSNEKIKRLQFRDSREQNRWIKIIDQVLEQSIVVIKFDQKQDQLILQQINEISKTRLKIENNKELREMLRNMIIEINNLEKDHVKQKNLEQEIRDLIIKNDQYKLITHQVDVRSNVLHQEYKVKLIQQVLSDEYCVIAIFESNLKHKNKQLQIEVRQKENIFIYLLKQFFQQIKTANTKLKILYSMINFQQIRLLLYDENLKSNQTWVSTSVIINQINLLYSKKIKITIKKDLQGFLTNQIYLFSILMSITQIFDEFQHMKIKGKTILNIQRIKITMIGKMNDAIANQKLLKQNLDLTQSLKQNQKIILKHIQQLITNKNIQTQQKNQIISIYLNKFLLWEGFREKYFNLKTKGMYIHMSFEFEV</sequence>
<organism evidence="3 4">
    <name type="scientific">Paramecium primaurelia</name>
    <dbReference type="NCBI Taxonomy" id="5886"/>
    <lineage>
        <taxon>Eukaryota</taxon>
        <taxon>Sar</taxon>
        <taxon>Alveolata</taxon>
        <taxon>Ciliophora</taxon>
        <taxon>Intramacronucleata</taxon>
        <taxon>Oligohymenophorea</taxon>
        <taxon>Peniculida</taxon>
        <taxon>Parameciidae</taxon>
        <taxon>Paramecium</taxon>
    </lineage>
</organism>
<feature type="transmembrane region" description="Helical" evidence="2">
    <location>
        <begin position="57"/>
        <end position="76"/>
    </location>
</feature>
<proteinExistence type="predicted"/>
<keyword evidence="1" id="KW-0175">Coiled coil</keyword>
<feature type="transmembrane region" description="Helical" evidence="2">
    <location>
        <begin position="83"/>
        <end position="102"/>
    </location>
</feature>
<accession>A0A8S1KME6</accession>
<gene>
    <name evidence="3" type="ORF">PPRIM_AZ9-3.1.T0220286</name>
</gene>
<dbReference type="AlphaFoldDB" id="A0A8S1KME6"/>
<name>A0A8S1KME6_PARPR</name>
<evidence type="ECO:0008006" key="5">
    <source>
        <dbReference type="Google" id="ProtNLM"/>
    </source>
</evidence>
<comment type="caution">
    <text evidence="3">The sequence shown here is derived from an EMBL/GenBank/DDBJ whole genome shotgun (WGS) entry which is preliminary data.</text>
</comment>
<keyword evidence="4" id="KW-1185">Reference proteome</keyword>
<dbReference type="OMA" id="EYLAMCL"/>
<dbReference type="EMBL" id="CAJJDM010000020">
    <property type="protein sequence ID" value="CAD8054945.1"/>
    <property type="molecule type" value="Genomic_DNA"/>
</dbReference>